<protein>
    <submittedName>
        <fullName evidence="2">Uncharacterized protein</fullName>
    </submittedName>
</protein>
<organism evidence="2 3">
    <name type="scientific">Camellia sinensis var. sinensis</name>
    <name type="common">China tea</name>
    <dbReference type="NCBI Taxonomy" id="542762"/>
    <lineage>
        <taxon>Eukaryota</taxon>
        <taxon>Viridiplantae</taxon>
        <taxon>Streptophyta</taxon>
        <taxon>Embryophyta</taxon>
        <taxon>Tracheophyta</taxon>
        <taxon>Spermatophyta</taxon>
        <taxon>Magnoliopsida</taxon>
        <taxon>eudicotyledons</taxon>
        <taxon>Gunneridae</taxon>
        <taxon>Pentapetalae</taxon>
        <taxon>asterids</taxon>
        <taxon>Ericales</taxon>
        <taxon>Theaceae</taxon>
        <taxon>Camellia</taxon>
    </lineage>
</organism>
<accession>A0A4S4E6P7</accession>
<dbReference type="Gene3D" id="1.25.40.10">
    <property type="entry name" value="Tetratricopeptide repeat domain"/>
    <property type="match status" value="1"/>
</dbReference>
<name>A0A4S4E6P7_CAMSN</name>
<feature type="region of interest" description="Disordered" evidence="1">
    <location>
        <begin position="186"/>
        <end position="220"/>
    </location>
</feature>
<keyword evidence="3" id="KW-1185">Reference proteome</keyword>
<sequence>MIGLCSQLIVRGGSKKIKQTGGGAKTAFVRYFCRKCAPNVRKINPKVPPQEAASIAQGLYQVIKQHGPLTVSNTWNHAKESADNVSPDSSSPSKDDLLEEACKKYDEATHLCPTLHDAYYNWAIAISDRAKMRGRTKEAEELWKQEAGSSGLSSKTHMKTMLKWMRGRKMLKLFCNHVGSSKKFLHCTQPEEPQTDQSNNSTELKLQTEKPSTRRKKNTL</sequence>
<dbReference type="PANTHER" id="PTHR35110">
    <property type="entry name" value="EXPRESSED PROTEIN"/>
    <property type="match status" value="1"/>
</dbReference>
<evidence type="ECO:0000256" key="1">
    <source>
        <dbReference type="SAM" id="MobiDB-lite"/>
    </source>
</evidence>
<dbReference type="STRING" id="542762.A0A4S4E6P7"/>
<proteinExistence type="predicted"/>
<dbReference type="PANTHER" id="PTHR35110:SF1">
    <property type="entry name" value="EXPRESSED PROTEIN"/>
    <property type="match status" value="1"/>
</dbReference>
<dbReference type="AlphaFoldDB" id="A0A4S4E6P7"/>
<reference evidence="2 3" key="1">
    <citation type="journal article" date="2018" name="Proc. Natl. Acad. Sci. U.S.A.">
        <title>Draft genome sequence of Camellia sinensis var. sinensis provides insights into the evolution of the tea genome and tea quality.</title>
        <authorList>
            <person name="Wei C."/>
            <person name="Yang H."/>
            <person name="Wang S."/>
            <person name="Zhao J."/>
            <person name="Liu C."/>
            <person name="Gao L."/>
            <person name="Xia E."/>
            <person name="Lu Y."/>
            <person name="Tai Y."/>
            <person name="She G."/>
            <person name="Sun J."/>
            <person name="Cao H."/>
            <person name="Tong W."/>
            <person name="Gao Q."/>
            <person name="Li Y."/>
            <person name="Deng W."/>
            <person name="Jiang X."/>
            <person name="Wang W."/>
            <person name="Chen Q."/>
            <person name="Zhang S."/>
            <person name="Li H."/>
            <person name="Wu J."/>
            <person name="Wang P."/>
            <person name="Li P."/>
            <person name="Shi C."/>
            <person name="Zheng F."/>
            <person name="Jian J."/>
            <person name="Huang B."/>
            <person name="Shan D."/>
            <person name="Shi M."/>
            <person name="Fang C."/>
            <person name="Yue Y."/>
            <person name="Li F."/>
            <person name="Li D."/>
            <person name="Wei S."/>
            <person name="Han B."/>
            <person name="Jiang C."/>
            <person name="Yin Y."/>
            <person name="Xia T."/>
            <person name="Zhang Z."/>
            <person name="Bennetzen J.L."/>
            <person name="Zhao S."/>
            <person name="Wan X."/>
        </authorList>
    </citation>
    <scope>NUCLEOTIDE SEQUENCE [LARGE SCALE GENOMIC DNA]</scope>
    <source>
        <strain evidence="3">cv. Shuchazao</strain>
        <tissue evidence="2">Leaf</tissue>
    </source>
</reference>
<feature type="compositionally biased region" description="Polar residues" evidence="1">
    <location>
        <begin position="191"/>
        <end position="205"/>
    </location>
</feature>
<dbReference type="Proteomes" id="UP000306102">
    <property type="component" value="Unassembled WGS sequence"/>
</dbReference>
<comment type="caution">
    <text evidence="2">The sequence shown here is derived from an EMBL/GenBank/DDBJ whole genome shotgun (WGS) entry which is preliminary data.</text>
</comment>
<evidence type="ECO:0000313" key="3">
    <source>
        <dbReference type="Proteomes" id="UP000306102"/>
    </source>
</evidence>
<dbReference type="SUPFAM" id="SSF48452">
    <property type="entry name" value="TPR-like"/>
    <property type="match status" value="1"/>
</dbReference>
<dbReference type="EMBL" id="SDRB02007102">
    <property type="protein sequence ID" value="THG11700.1"/>
    <property type="molecule type" value="Genomic_DNA"/>
</dbReference>
<dbReference type="InterPro" id="IPR011990">
    <property type="entry name" value="TPR-like_helical_dom_sf"/>
</dbReference>
<gene>
    <name evidence="2" type="ORF">TEA_008663</name>
</gene>
<evidence type="ECO:0000313" key="2">
    <source>
        <dbReference type="EMBL" id="THG11700.1"/>
    </source>
</evidence>